<evidence type="ECO:0000256" key="2">
    <source>
        <dbReference type="ARBA" id="ARBA00022741"/>
    </source>
</evidence>
<keyword evidence="3" id="KW-0067">ATP-binding</keyword>
<dbReference type="EMBL" id="JAYKXN010000001">
    <property type="protein sequence ID" value="KAK7318799.1"/>
    <property type="molecule type" value="Genomic_DNA"/>
</dbReference>
<dbReference type="PANTHER" id="PTHR47989:SF14">
    <property type="entry name" value="INACTIVE PROTEIN KINASE SELMODRAFT_444075"/>
    <property type="match status" value="1"/>
</dbReference>
<dbReference type="InterPro" id="IPR011009">
    <property type="entry name" value="Kinase-like_dom_sf"/>
</dbReference>
<comment type="caution">
    <text evidence="4">The sequence shown here is derived from an EMBL/GenBank/DDBJ whole genome shotgun (WGS) entry which is preliminary data.</text>
</comment>
<keyword evidence="1" id="KW-0723">Serine/threonine-protein kinase</keyword>
<keyword evidence="5" id="KW-1185">Reference proteome</keyword>
<dbReference type="Gene3D" id="3.30.200.20">
    <property type="entry name" value="Phosphorylase Kinase, domain 1"/>
    <property type="match status" value="1"/>
</dbReference>
<dbReference type="SUPFAM" id="SSF56112">
    <property type="entry name" value="Protein kinase-like (PK-like)"/>
    <property type="match status" value="1"/>
</dbReference>
<evidence type="ECO:0000313" key="5">
    <source>
        <dbReference type="Proteomes" id="UP001359559"/>
    </source>
</evidence>
<protein>
    <recommendedName>
        <fullName evidence="6">Protein kinase domain-containing protein</fullName>
    </recommendedName>
</protein>
<reference evidence="4 5" key="1">
    <citation type="submission" date="2024-01" db="EMBL/GenBank/DDBJ databases">
        <title>The genomes of 5 underutilized Papilionoideae crops provide insights into root nodulation and disease resistance.</title>
        <authorList>
            <person name="Yuan L."/>
        </authorList>
    </citation>
    <scope>NUCLEOTIDE SEQUENCE [LARGE SCALE GENOMIC DNA]</scope>
    <source>
        <strain evidence="4">LY-2023</strain>
        <tissue evidence="4">Leaf</tissue>
    </source>
</reference>
<evidence type="ECO:0008006" key="6">
    <source>
        <dbReference type="Google" id="ProtNLM"/>
    </source>
</evidence>
<dbReference type="PANTHER" id="PTHR47989">
    <property type="entry name" value="OS01G0750732 PROTEIN"/>
    <property type="match status" value="1"/>
</dbReference>
<evidence type="ECO:0000256" key="1">
    <source>
        <dbReference type="ARBA" id="ARBA00022527"/>
    </source>
</evidence>
<dbReference type="GO" id="GO:0005524">
    <property type="term" value="F:ATP binding"/>
    <property type="evidence" value="ECO:0007669"/>
    <property type="project" value="UniProtKB-KW"/>
</dbReference>
<evidence type="ECO:0000313" key="4">
    <source>
        <dbReference type="EMBL" id="KAK7318799.1"/>
    </source>
</evidence>
<proteinExistence type="predicted"/>
<gene>
    <name evidence="4" type="ORF">RJT34_03506</name>
</gene>
<accession>A0AAN9Q2L0</accession>
<keyword evidence="1" id="KW-0418">Kinase</keyword>
<keyword evidence="1" id="KW-0808">Transferase</keyword>
<organism evidence="4 5">
    <name type="scientific">Clitoria ternatea</name>
    <name type="common">Butterfly pea</name>
    <dbReference type="NCBI Taxonomy" id="43366"/>
    <lineage>
        <taxon>Eukaryota</taxon>
        <taxon>Viridiplantae</taxon>
        <taxon>Streptophyta</taxon>
        <taxon>Embryophyta</taxon>
        <taxon>Tracheophyta</taxon>
        <taxon>Spermatophyta</taxon>
        <taxon>Magnoliopsida</taxon>
        <taxon>eudicotyledons</taxon>
        <taxon>Gunneridae</taxon>
        <taxon>Pentapetalae</taxon>
        <taxon>rosids</taxon>
        <taxon>fabids</taxon>
        <taxon>Fabales</taxon>
        <taxon>Fabaceae</taxon>
        <taxon>Papilionoideae</taxon>
        <taxon>50 kb inversion clade</taxon>
        <taxon>NPAAA clade</taxon>
        <taxon>indigoferoid/millettioid clade</taxon>
        <taxon>Phaseoleae</taxon>
        <taxon>Clitoria</taxon>
    </lineage>
</organism>
<dbReference type="AlphaFoldDB" id="A0AAN9Q2L0"/>
<dbReference type="GO" id="GO:0004674">
    <property type="term" value="F:protein serine/threonine kinase activity"/>
    <property type="evidence" value="ECO:0007669"/>
    <property type="project" value="UniProtKB-KW"/>
</dbReference>
<sequence length="99" mass="10870">MKKTELGLNQARGRSYVVHSGIKDNSIPLGRTSFIPPPSCSQCGFGVVHKGLLKDGQVIVVKQLKFGGSQEVDLDFYREVWVLSCAQHKNVVLLTSNVN</sequence>
<keyword evidence="2" id="KW-0547">Nucleotide-binding</keyword>
<name>A0AAN9Q2L0_CLITE</name>
<dbReference type="Proteomes" id="UP001359559">
    <property type="component" value="Unassembled WGS sequence"/>
</dbReference>
<evidence type="ECO:0000256" key="3">
    <source>
        <dbReference type="ARBA" id="ARBA00022840"/>
    </source>
</evidence>